<dbReference type="EMBL" id="LR797250">
    <property type="protein sequence ID" value="CAB4195569.1"/>
    <property type="molecule type" value="Genomic_DNA"/>
</dbReference>
<reference evidence="1" key="1">
    <citation type="submission" date="2020-05" db="EMBL/GenBank/DDBJ databases">
        <authorList>
            <person name="Chiriac C."/>
            <person name="Salcher M."/>
            <person name="Ghai R."/>
            <person name="Kavagutti S V."/>
        </authorList>
    </citation>
    <scope>NUCLEOTIDE SEQUENCE</scope>
</reference>
<proteinExistence type="predicted"/>
<sequence length="80" mass="9319">MSRTETEQRNTNRELMPNVAALIDEFRAANPEIDFKILWARDEQTGHEIGTREQIDPDKVFQIPKNYYPTQAVTTKGRRA</sequence>
<organism evidence="1">
    <name type="scientific">uncultured Caudovirales phage</name>
    <dbReference type="NCBI Taxonomy" id="2100421"/>
    <lineage>
        <taxon>Viruses</taxon>
        <taxon>Duplodnaviria</taxon>
        <taxon>Heunggongvirae</taxon>
        <taxon>Uroviricota</taxon>
        <taxon>Caudoviricetes</taxon>
        <taxon>Peduoviridae</taxon>
        <taxon>Maltschvirus</taxon>
        <taxon>Maltschvirus maltsch</taxon>
    </lineage>
</organism>
<gene>
    <name evidence="1" type="ORF">UFOVP1298_27</name>
</gene>
<name>A0A6J5REX0_9CAUD</name>
<evidence type="ECO:0000313" key="1">
    <source>
        <dbReference type="EMBL" id="CAB4195569.1"/>
    </source>
</evidence>
<accession>A0A6J5REX0</accession>
<protein>
    <submittedName>
        <fullName evidence="1">Uncharacterized protein</fullName>
    </submittedName>
</protein>